<dbReference type="RefSeq" id="WP_003443695.1">
    <property type="nucleotide sequence ID" value="NZ_ANZB01000004.1"/>
</dbReference>
<dbReference type="Pfam" id="PF00535">
    <property type="entry name" value="Glycos_transf_2"/>
    <property type="match status" value="1"/>
</dbReference>
<proteinExistence type="inferred from homology"/>
<dbReference type="eggNOG" id="COG1216">
    <property type="taxonomic scope" value="Bacteria"/>
</dbReference>
<dbReference type="KEGG" id="cpae:CPAST_c17080"/>
<name>A0A0H3J786_CLOPA</name>
<feature type="domain" description="Glycosyltransferase 2-like" evidence="7">
    <location>
        <begin position="7"/>
        <end position="183"/>
    </location>
</feature>
<dbReference type="AlphaFoldDB" id="A0A0H3J786"/>
<dbReference type="Gene3D" id="3.90.550.10">
    <property type="entry name" value="Spore Coat Polysaccharide Biosynthesis Protein SpsA, Chain A"/>
    <property type="match status" value="1"/>
</dbReference>
<dbReference type="Proteomes" id="UP000028042">
    <property type="component" value="Unassembled WGS sequence"/>
</dbReference>
<keyword evidence="11" id="KW-1185">Reference proteome</keyword>
<gene>
    <name evidence="8" type="ORF">CLPA_c17080</name>
    <name evidence="9" type="ORF">CP6013_01473</name>
</gene>
<evidence type="ECO:0000256" key="5">
    <source>
        <dbReference type="SAM" id="Coils"/>
    </source>
</evidence>
<organism evidence="8 11">
    <name type="scientific">Clostridium pasteurianum DSM 525 = ATCC 6013</name>
    <dbReference type="NCBI Taxonomy" id="1262449"/>
    <lineage>
        <taxon>Bacteria</taxon>
        <taxon>Bacillati</taxon>
        <taxon>Bacillota</taxon>
        <taxon>Clostridia</taxon>
        <taxon>Eubacteriales</taxon>
        <taxon>Clostridiaceae</taxon>
        <taxon>Clostridium</taxon>
    </lineage>
</organism>
<accession>A0A0H3J786</accession>
<evidence type="ECO:0000256" key="2">
    <source>
        <dbReference type="ARBA" id="ARBA00006739"/>
    </source>
</evidence>
<dbReference type="InterPro" id="IPR001296">
    <property type="entry name" value="Glyco_trans_1"/>
</dbReference>
<dbReference type="CDD" id="cd04186">
    <property type="entry name" value="GT_2_like_c"/>
    <property type="match status" value="1"/>
</dbReference>
<keyword evidence="5" id="KW-0175">Coiled coil</keyword>
<dbReference type="GO" id="GO:0016757">
    <property type="term" value="F:glycosyltransferase activity"/>
    <property type="evidence" value="ECO:0007669"/>
    <property type="project" value="UniProtKB-KW"/>
</dbReference>
<dbReference type="EMBL" id="JPGY02000001">
    <property type="protein sequence ID" value="KRU12226.1"/>
    <property type="molecule type" value="Genomic_DNA"/>
</dbReference>
<keyword evidence="4 8" id="KW-0808">Transferase</keyword>
<dbReference type="Gene3D" id="3.40.50.2000">
    <property type="entry name" value="Glycogen Phosphorylase B"/>
    <property type="match status" value="1"/>
</dbReference>
<dbReference type="Proteomes" id="UP000030905">
    <property type="component" value="Chromosome"/>
</dbReference>
<comment type="pathway">
    <text evidence="1">Cell wall biogenesis; cell wall polysaccharide biosynthesis.</text>
</comment>
<dbReference type="InterPro" id="IPR001173">
    <property type="entry name" value="Glyco_trans_2-like"/>
</dbReference>
<keyword evidence="3" id="KW-0328">Glycosyltransferase</keyword>
<dbReference type="Pfam" id="PF00534">
    <property type="entry name" value="Glycos_transf_1"/>
    <property type="match status" value="1"/>
</dbReference>
<dbReference type="SUPFAM" id="SSF53756">
    <property type="entry name" value="UDP-Glycosyltransferase/glycogen phosphorylase"/>
    <property type="match status" value="1"/>
</dbReference>
<evidence type="ECO:0000256" key="1">
    <source>
        <dbReference type="ARBA" id="ARBA00004776"/>
    </source>
</evidence>
<protein>
    <submittedName>
        <fullName evidence="9">Glycosyl transferase family 2</fullName>
    </submittedName>
    <submittedName>
        <fullName evidence="8">Putative glycosyltransferase</fullName>
    </submittedName>
</protein>
<evidence type="ECO:0000259" key="7">
    <source>
        <dbReference type="Pfam" id="PF00535"/>
    </source>
</evidence>
<dbReference type="PATRIC" id="fig|1262449.3.peg.1543"/>
<dbReference type="KEGG" id="cpat:CLPA_c17080"/>
<dbReference type="SUPFAM" id="SSF53448">
    <property type="entry name" value="Nucleotide-diphospho-sugar transferases"/>
    <property type="match status" value="1"/>
</dbReference>
<evidence type="ECO:0000259" key="6">
    <source>
        <dbReference type="Pfam" id="PF00534"/>
    </source>
</evidence>
<evidence type="ECO:0000313" key="9">
    <source>
        <dbReference type="EMBL" id="KRU12226.1"/>
    </source>
</evidence>
<evidence type="ECO:0000313" key="8">
    <source>
        <dbReference type="EMBL" id="AJA51766.1"/>
    </source>
</evidence>
<evidence type="ECO:0000256" key="4">
    <source>
        <dbReference type="ARBA" id="ARBA00022679"/>
    </source>
</evidence>
<feature type="coiled-coil region" evidence="5">
    <location>
        <begin position="982"/>
        <end position="1009"/>
    </location>
</feature>
<reference evidence="8 11" key="1">
    <citation type="journal article" date="2015" name="Genome Announc.">
        <title>Complete Genome Sequence of the Nitrogen-Fixing and Solvent-Producing Clostridium pasteurianum DSM 525.</title>
        <authorList>
            <person name="Poehlein A."/>
            <person name="Grosse-Honebrink A."/>
            <person name="Zhang Y."/>
            <person name="Minton N.P."/>
            <person name="Daniel R."/>
        </authorList>
    </citation>
    <scope>NUCLEOTIDE SEQUENCE [LARGE SCALE GENOMIC DNA]</scope>
    <source>
        <strain evidence="8">DSM 525</strain>
        <strain evidence="11">DSM 525 / ATCC 6013</strain>
    </source>
</reference>
<dbReference type="PANTHER" id="PTHR43179">
    <property type="entry name" value="RHAMNOSYLTRANSFERASE WBBL"/>
    <property type="match status" value="1"/>
</dbReference>
<comment type="similarity">
    <text evidence="2">Belongs to the glycosyltransferase 2 family.</text>
</comment>
<reference evidence="9 10" key="3">
    <citation type="journal article" name="Genome Announc.">
        <title>Improved Draft Genome Sequence of Clostridium pasteurianum Strain ATCC 6013 (DSM 525) Using a Hybrid Next-Generation Sequencing Approach.</title>
        <authorList>
            <person name="Pyne M.E."/>
            <person name="Utturkar S."/>
            <person name="Brown S.D."/>
            <person name="Moo-Young M."/>
            <person name="Chung D.A."/>
            <person name="Chou C.P."/>
        </authorList>
    </citation>
    <scope>NUCLEOTIDE SEQUENCE [LARGE SCALE GENOMIC DNA]</scope>
    <source>
        <strain evidence="9 10">ATCC 6013</strain>
    </source>
</reference>
<dbReference type="EMBL" id="CP009268">
    <property type="protein sequence ID" value="AJA51766.1"/>
    <property type="molecule type" value="Genomic_DNA"/>
</dbReference>
<sequence>MKERSVSFIIVNYNGIQHLKECFDTIKKLDYPKEKIECIMVDNGSSDGSVQFIEENYSYVKIIKNDSNEGFAKPNNDAAKIATGDYLALINNDMRIDKDWLNAMFKTLDEASGDESYACVGSKIINWNGTKLDFAGGSINFAGYGYQFDYGMDVKEAELKYSEDRDILFACGGALLIDRNVFLKVGGFDEDYFAYYEDVDLGWRLWILGYKVRFCAKAKCYHKHNGTSKKFNTHKMKTLFERNALYTIYKNYSQENFDIVLCNLFLLIQRIQMDLNINDDLYDITNNKDLYFEIDEKKDNYSSIVAINNLSSNLERLNKKRQFIQENRKIKDTDISELLPNPLMPFPVEYYHDYKYLDKFQKMINNYNVEEKLNTKFKRKILLISNEPIGKKMAGPGIRYLEFAKGLCKDNDVALAIPNKSNFDKKFEGIELVEYELGKADALIKAAWESDIIILQGLILELIQELKSICKQKILVVDIYDPFVIEILETYKNKNINNRVLAHNQNLRIQNEQLQLGDYFICANDKQMDMWIGMLTALNKVNPYEYDMSPKLERLIDLVPFGISNEEPIHTKDSMKEKIPNLKKEDKILLWGGGIWNWFDPITLIKSVYEISKKRTDIKLFFMGVKHPNPAVPEMEVCGEAIKLSEKLGIKDKYVFFNMDWVDYLERQNFLLESFAGVSCHLDNLETRFSFRTRILDYLWARLPIIATEGDYFADLIQQEQLGIVVKYKNVESLTNAILKLADDKEFFNQCKKNINVVREKYKWSVVMKPLVDFCNAPLKKKNANVASNSNYIIDLEQKVQDSVVGQLVTGRKIGQKFRCRYPNFASIEVKIATYDRINDHKIIFKLYDFSNNEVLVEKELEGKNLIDNSWITIEFKPIINSEGREFYFYFEGLTDEYDNCITIWKNKKEDSFGSIWENSRLLEGSLVYRTKCIYSVKGINPKNGIMLSPIEYDESDFDENIEESFDSLKNNSDGNDLNEIIIKKLKRLERLEKKVKAMENSLSKKELDINRLSSWMEKIDKRLRRISKLNIFSLFRRIFKK</sequence>
<dbReference type="eggNOG" id="COG0438">
    <property type="taxonomic scope" value="Bacteria"/>
</dbReference>
<dbReference type="InterPro" id="IPR029044">
    <property type="entry name" value="Nucleotide-diphossugar_trans"/>
</dbReference>
<evidence type="ECO:0000313" key="11">
    <source>
        <dbReference type="Proteomes" id="UP000030905"/>
    </source>
</evidence>
<evidence type="ECO:0000313" key="10">
    <source>
        <dbReference type="Proteomes" id="UP000028042"/>
    </source>
</evidence>
<dbReference type="PANTHER" id="PTHR43179:SF12">
    <property type="entry name" value="GALACTOFURANOSYLTRANSFERASE GLFT2"/>
    <property type="match status" value="1"/>
</dbReference>
<reference evidence="9" key="2">
    <citation type="submission" date="2015-10" db="EMBL/GenBank/DDBJ databases">
        <title>Improved Draft Genome Sequence of Clostridium pasteurianum Strain ATCC 6013 (DSM 525) Using a Hybrid Next-Generation Sequencing Approach.</title>
        <authorList>
            <person name="Pyne M.E."/>
            <person name="Utturkar S.M."/>
            <person name="Brown S.D."/>
            <person name="Moo-Young M."/>
            <person name="Chung D.A."/>
            <person name="Chou P.C."/>
        </authorList>
    </citation>
    <scope>NUCLEOTIDE SEQUENCE</scope>
    <source>
        <strain evidence="9">ATCC 6013</strain>
    </source>
</reference>
<dbReference type="GeneID" id="93073870"/>
<evidence type="ECO:0000256" key="3">
    <source>
        <dbReference type="ARBA" id="ARBA00022676"/>
    </source>
</evidence>
<feature type="domain" description="Glycosyl transferase family 1" evidence="6">
    <location>
        <begin position="579"/>
        <end position="754"/>
    </location>
</feature>